<comment type="subcellular location">
    <subcellularLocation>
        <location evidence="1">Cell membrane</location>
        <topology evidence="1">Multi-pass membrane protein</topology>
    </subcellularLocation>
</comment>
<dbReference type="STRING" id="483216.BACEGG_02658"/>
<reference evidence="9 10" key="1">
    <citation type="submission" date="2018-06" db="EMBL/GenBank/DDBJ databases">
        <authorList>
            <consortium name="Pathogen Informatics"/>
            <person name="Doyle S."/>
        </authorList>
    </citation>
    <scope>NUCLEOTIDE SEQUENCE [LARGE SCALE GENOMIC DNA]</scope>
    <source>
        <strain evidence="9 10">NCTC11155</strain>
    </source>
</reference>
<protein>
    <submittedName>
        <fullName evidence="9">Sulfatase</fullName>
        <ecNumber evidence="9">2.7.-.-</ecNumber>
    </submittedName>
</protein>
<dbReference type="EC" id="2.7.-.-" evidence="9"/>
<dbReference type="Pfam" id="PF00884">
    <property type="entry name" value="Sulfatase"/>
    <property type="match status" value="1"/>
</dbReference>
<dbReference type="GO" id="GO:0009244">
    <property type="term" value="P:lipopolysaccharide core region biosynthetic process"/>
    <property type="evidence" value="ECO:0007669"/>
    <property type="project" value="TreeGrafter"/>
</dbReference>
<dbReference type="CDD" id="cd16017">
    <property type="entry name" value="LptA"/>
    <property type="match status" value="1"/>
</dbReference>
<evidence type="ECO:0000256" key="1">
    <source>
        <dbReference type="ARBA" id="ARBA00004651"/>
    </source>
</evidence>
<proteinExistence type="predicted"/>
<dbReference type="OrthoDB" id="9786870at2"/>
<dbReference type="SUPFAM" id="SSF53649">
    <property type="entry name" value="Alkaline phosphatase-like"/>
    <property type="match status" value="1"/>
</dbReference>
<name>A0A380YL14_9BACE</name>
<keyword evidence="6 7" id="KW-0472">Membrane</keyword>
<dbReference type="InterPro" id="IPR058130">
    <property type="entry name" value="PEA_transf_C"/>
</dbReference>
<evidence type="ECO:0000256" key="5">
    <source>
        <dbReference type="ARBA" id="ARBA00022989"/>
    </source>
</evidence>
<gene>
    <name evidence="9" type="primary">eptB</name>
    <name evidence="9" type="ORF">NCTC11155_01180</name>
</gene>
<keyword evidence="3 9" id="KW-0808">Transferase</keyword>
<dbReference type="EMBL" id="UFSX01000001">
    <property type="protein sequence ID" value="SUV29207.1"/>
    <property type="molecule type" value="Genomic_DNA"/>
</dbReference>
<keyword evidence="5 7" id="KW-1133">Transmembrane helix</keyword>
<dbReference type="PANTHER" id="PTHR30443:SF0">
    <property type="entry name" value="PHOSPHOETHANOLAMINE TRANSFERASE EPTA"/>
    <property type="match status" value="1"/>
</dbReference>
<feature type="transmembrane region" description="Helical" evidence="7">
    <location>
        <begin position="115"/>
        <end position="136"/>
    </location>
</feature>
<feature type="domain" description="Sulfatase N-terminal" evidence="8">
    <location>
        <begin position="228"/>
        <end position="514"/>
    </location>
</feature>
<feature type="transmembrane region" description="Helical" evidence="7">
    <location>
        <begin position="69"/>
        <end position="95"/>
    </location>
</feature>
<dbReference type="RefSeq" id="WP_004290971.1">
    <property type="nucleotide sequence ID" value="NZ_CABKNQ010000018.1"/>
</dbReference>
<evidence type="ECO:0000259" key="8">
    <source>
        <dbReference type="Pfam" id="PF00884"/>
    </source>
</evidence>
<feature type="transmembrane region" description="Helical" evidence="7">
    <location>
        <begin position="156"/>
        <end position="173"/>
    </location>
</feature>
<dbReference type="Gene3D" id="3.40.720.10">
    <property type="entry name" value="Alkaline Phosphatase, subunit A"/>
    <property type="match status" value="1"/>
</dbReference>
<dbReference type="InterPro" id="IPR040423">
    <property type="entry name" value="PEA_transferase"/>
</dbReference>
<evidence type="ECO:0000256" key="6">
    <source>
        <dbReference type="ARBA" id="ARBA00023136"/>
    </source>
</evidence>
<evidence type="ECO:0000256" key="4">
    <source>
        <dbReference type="ARBA" id="ARBA00022692"/>
    </source>
</evidence>
<dbReference type="InterPro" id="IPR017850">
    <property type="entry name" value="Alkaline_phosphatase_core_sf"/>
</dbReference>
<dbReference type="Proteomes" id="UP000254424">
    <property type="component" value="Unassembled WGS sequence"/>
</dbReference>
<keyword evidence="4 7" id="KW-0812">Transmembrane</keyword>
<dbReference type="GeneID" id="93071100"/>
<organism evidence="9 10">
    <name type="scientific">Bacteroides eggerthii</name>
    <dbReference type="NCBI Taxonomy" id="28111"/>
    <lineage>
        <taxon>Bacteria</taxon>
        <taxon>Pseudomonadati</taxon>
        <taxon>Bacteroidota</taxon>
        <taxon>Bacteroidia</taxon>
        <taxon>Bacteroidales</taxon>
        <taxon>Bacteroidaceae</taxon>
        <taxon>Bacteroides</taxon>
    </lineage>
</organism>
<evidence type="ECO:0000256" key="7">
    <source>
        <dbReference type="SAM" id="Phobius"/>
    </source>
</evidence>
<dbReference type="PANTHER" id="PTHR30443">
    <property type="entry name" value="INNER MEMBRANE PROTEIN"/>
    <property type="match status" value="1"/>
</dbReference>
<evidence type="ECO:0000256" key="2">
    <source>
        <dbReference type="ARBA" id="ARBA00022475"/>
    </source>
</evidence>
<evidence type="ECO:0000313" key="10">
    <source>
        <dbReference type="Proteomes" id="UP000254424"/>
    </source>
</evidence>
<dbReference type="AlphaFoldDB" id="A0A380YL14"/>
<evidence type="ECO:0000313" key="9">
    <source>
        <dbReference type="EMBL" id="SUV29207.1"/>
    </source>
</evidence>
<accession>A0A380YL14</accession>
<dbReference type="GO" id="GO:0016776">
    <property type="term" value="F:phosphotransferase activity, phosphate group as acceptor"/>
    <property type="evidence" value="ECO:0007669"/>
    <property type="project" value="TreeGrafter"/>
</dbReference>
<dbReference type="InterPro" id="IPR000917">
    <property type="entry name" value="Sulfatase_N"/>
</dbReference>
<evidence type="ECO:0000256" key="3">
    <source>
        <dbReference type="ARBA" id="ARBA00022679"/>
    </source>
</evidence>
<feature type="transmembrane region" description="Helical" evidence="7">
    <location>
        <begin position="40"/>
        <end position="57"/>
    </location>
</feature>
<sequence>MKPFKEIKKWFENQENLFYLFLIILIVPNVVLCFTEPMPIVAKVCNVLLPFSIYYMVMSWSRNCGRTFWILFPFLFFGAFQIVLLYLFGQSIIAVDMFLNLVTTNSSEALELLDNLIPAIVIVVLLYIPALAVATVSVIKKRELPELFIHRERKRARLAMIAGVLSLGAAYLFDSRYELKSDLYPANVCYNVALAFQRTAQTQSYAKTSKDFTFQAKSVHPQKNREVYVMVIGETSRATNWSIYGYNRETNPKLSKVKGLTAFCHVLTESNTTHKSVPMLMSSVSAHDFNSIYQQKSIITTFKEAGYQTAFFSNQRYNHSFIDFFGKEADTCNFIKENVKHANYNPSDDELLELVATELAKNAPKQFIVLHTYGSHFNYRERYPSENAFFLPDFPVDAEVKYKDNLVNAYDNSIRYTDDFLARLIGMLQEQNTDAAMLYTSDHGEDIFDDSRRLFLHASPVPSYYQIHVPFLLWMSDSYRDHYPSLWENTISNKQKNISSSASFFHTMLELGGVTTPYRNDSLSVVNGLFTEKPRVYLNDHNEARSLNEIGMGEEDFEMLQQKGILYR</sequence>
<dbReference type="GO" id="GO:0005886">
    <property type="term" value="C:plasma membrane"/>
    <property type="evidence" value="ECO:0007669"/>
    <property type="project" value="UniProtKB-SubCell"/>
</dbReference>
<keyword evidence="2" id="KW-1003">Cell membrane</keyword>
<feature type="transmembrane region" description="Helical" evidence="7">
    <location>
        <begin position="16"/>
        <end position="34"/>
    </location>
</feature>